<comment type="caution">
    <text evidence="6">The sequence shown here is derived from an EMBL/GenBank/DDBJ whole genome shotgun (WGS) entry which is preliminary data.</text>
</comment>
<dbReference type="NCBIfam" id="NF004490">
    <property type="entry name" value="PRK05820.1"/>
    <property type="match status" value="1"/>
</dbReference>
<sequence>MSAFAAVDVIRAKRDGHVLTDAQIDWVVDAYTKGVVADEQMSALAMAILLRGMTPAEIARWTAAMIASGERLDLSSVTRPTADKHSTGGVGDKITLPLTPLVAACGVAVPQLSGRGLGHTGGTLDKLESIAGWQARISNDQFKSQLQEIGAVICAAGEGLAPADRKLYALRDVTGTVEAIPLIASSIMSKKIAEGTGALVLDVKVGTGAFMKDLATAQELARTMVQLGKDSGVTTVALLTDMSTPLGLAIGNANEVAESVEVLSGGGPSDVVELTLALAREMLAAAGVDADPEKVLAGGQAMDTWRAMIRAQGGDPDAPLPTAAHTEELRATEDGVVTSIDAYGVGIAAWRLGAGRARKEDPVSFGAGVQLRVRPGDRVKAGDVLLELRADDEARIPAARADAIGAITVGAGQPTSSPLLLDRIA</sequence>
<dbReference type="InterPro" id="IPR036566">
    <property type="entry name" value="PYNP-like_C_sf"/>
</dbReference>
<evidence type="ECO:0000256" key="2">
    <source>
        <dbReference type="ARBA" id="ARBA00011738"/>
    </source>
</evidence>
<dbReference type="Pfam" id="PF00591">
    <property type="entry name" value="Glycos_transf_3"/>
    <property type="match status" value="1"/>
</dbReference>
<keyword evidence="7" id="KW-1185">Reference proteome</keyword>
<dbReference type="PANTHER" id="PTHR10515">
    <property type="entry name" value="THYMIDINE PHOSPHORYLASE"/>
    <property type="match status" value="1"/>
</dbReference>
<name>A0ABW4ANS4_9ACTN</name>
<dbReference type="PIRSF" id="PIRSF000478">
    <property type="entry name" value="TP_PyNP"/>
    <property type="match status" value="1"/>
</dbReference>
<evidence type="ECO:0000313" key="7">
    <source>
        <dbReference type="Proteomes" id="UP001597183"/>
    </source>
</evidence>
<keyword evidence="3 6" id="KW-0328">Glycosyltransferase</keyword>
<dbReference type="NCBIfam" id="TIGR02644">
    <property type="entry name" value="Y_phosphoryl"/>
    <property type="match status" value="1"/>
</dbReference>
<dbReference type="EMBL" id="JBHTMK010000056">
    <property type="protein sequence ID" value="MFD1372489.1"/>
    <property type="molecule type" value="Genomic_DNA"/>
</dbReference>
<dbReference type="PANTHER" id="PTHR10515:SF0">
    <property type="entry name" value="THYMIDINE PHOSPHORYLASE"/>
    <property type="match status" value="1"/>
</dbReference>
<dbReference type="Gene3D" id="3.40.1030.10">
    <property type="entry name" value="Nucleoside phosphorylase/phosphoribosyltransferase catalytic domain"/>
    <property type="match status" value="1"/>
</dbReference>
<evidence type="ECO:0000259" key="5">
    <source>
        <dbReference type="SMART" id="SM00941"/>
    </source>
</evidence>
<reference evidence="7" key="1">
    <citation type="journal article" date="2019" name="Int. J. Syst. Evol. Microbiol.">
        <title>The Global Catalogue of Microorganisms (GCM) 10K type strain sequencing project: providing services to taxonomists for standard genome sequencing and annotation.</title>
        <authorList>
            <consortium name="The Broad Institute Genomics Platform"/>
            <consortium name="The Broad Institute Genome Sequencing Center for Infectious Disease"/>
            <person name="Wu L."/>
            <person name="Ma J."/>
        </authorList>
    </citation>
    <scope>NUCLEOTIDE SEQUENCE [LARGE SCALE GENOMIC DNA]</scope>
    <source>
        <strain evidence="7">CCM 7526</strain>
    </source>
</reference>
<dbReference type="InterPro" id="IPR035902">
    <property type="entry name" value="Nuc_phospho_transferase"/>
</dbReference>
<comment type="subunit">
    <text evidence="2">Homodimer.</text>
</comment>
<dbReference type="SUPFAM" id="SSF47648">
    <property type="entry name" value="Nucleoside phosphorylase/phosphoribosyltransferase N-terminal domain"/>
    <property type="match status" value="1"/>
</dbReference>
<proteinExistence type="inferred from homology"/>
<dbReference type="Pfam" id="PF02885">
    <property type="entry name" value="Glycos_trans_3N"/>
    <property type="match status" value="1"/>
</dbReference>
<comment type="similarity">
    <text evidence="1">Belongs to the thymidine/pyrimidine-nucleoside phosphorylase family.</text>
</comment>
<evidence type="ECO:0000313" key="6">
    <source>
        <dbReference type="EMBL" id="MFD1372489.1"/>
    </source>
</evidence>
<gene>
    <name evidence="6" type="ORF">ACFQ5G_44800</name>
</gene>
<evidence type="ECO:0000256" key="3">
    <source>
        <dbReference type="ARBA" id="ARBA00022676"/>
    </source>
</evidence>
<organism evidence="6 7">
    <name type="scientific">Actinoplanes sichuanensis</name>
    <dbReference type="NCBI Taxonomy" id="512349"/>
    <lineage>
        <taxon>Bacteria</taxon>
        <taxon>Bacillati</taxon>
        <taxon>Actinomycetota</taxon>
        <taxon>Actinomycetes</taxon>
        <taxon>Micromonosporales</taxon>
        <taxon>Micromonosporaceae</taxon>
        <taxon>Actinoplanes</taxon>
    </lineage>
</organism>
<protein>
    <submittedName>
        <fullName evidence="6">Thymidine phosphorylase</fullName>
        <ecNumber evidence="6">2.4.2.4</ecNumber>
    </submittedName>
</protein>
<dbReference type="SMART" id="SM00941">
    <property type="entry name" value="PYNP_C"/>
    <property type="match status" value="1"/>
</dbReference>
<dbReference type="EC" id="2.4.2.4" evidence="6"/>
<dbReference type="Pfam" id="PF07831">
    <property type="entry name" value="PYNP_C"/>
    <property type="match status" value="1"/>
</dbReference>
<dbReference type="RefSeq" id="WP_317790092.1">
    <property type="nucleotide sequence ID" value="NZ_AP028461.1"/>
</dbReference>
<dbReference type="SUPFAM" id="SSF54680">
    <property type="entry name" value="Pyrimidine nucleoside phosphorylase C-terminal domain"/>
    <property type="match status" value="1"/>
</dbReference>
<dbReference type="InterPro" id="IPR017459">
    <property type="entry name" value="Glycosyl_Trfase_fam3_N_dom"/>
</dbReference>
<feature type="domain" description="Pyrimidine nucleoside phosphorylase C-terminal" evidence="5">
    <location>
        <begin position="336"/>
        <end position="410"/>
    </location>
</feature>
<dbReference type="InterPro" id="IPR000053">
    <property type="entry name" value="Thymidine/pyrmidine_PPase"/>
</dbReference>
<dbReference type="SUPFAM" id="SSF52418">
    <property type="entry name" value="Nucleoside phosphorylase/phosphoribosyltransferase catalytic domain"/>
    <property type="match status" value="1"/>
</dbReference>
<dbReference type="InterPro" id="IPR017872">
    <property type="entry name" value="Pyrmidine_PPase_CS"/>
</dbReference>
<dbReference type="InterPro" id="IPR000312">
    <property type="entry name" value="Glycosyl_Trfase_fam3"/>
</dbReference>
<dbReference type="Proteomes" id="UP001597183">
    <property type="component" value="Unassembled WGS sequence"/>
</dbReference>
<dbReference type="InterPro" id="IPR018090">
    <property type="entry name" value="Pyrmidine_PPas_bac/euk"/>
</dbReference>
<keyword evidence="4 6" id="KW-0808">Transferase</keyword>
<dbReference type="InterPro" id="IPR036320">
    <property type="entry name" value="Glycosyl_Trfase_fam3_N_dom_sf"/>
</dbReference>
<dbReference type="InterPro" id="IPR013102">
    <property type="entry name" value="PYNP_C"/>
</dbReference>
<accession>A0ABW4ANS4</accession>
<dbReference type="Gene3D" id="1.20.970.10">
    <property type="entry name" value="Transferase, Pyrimidine Nucleoside Phosphorylase, Chain C"/>
    <property type="match status" value="1"/>
</dbReference>
<evidence type="ECO:0000256" key="4">
    <source>
        <dbReference type="ARBA" id="ARBA00022679"/>
    </source>
</evidence>
<dbReference type="GO" id="GO:0009032">
    <property type="term" value="F:thymidine phosphorylase activity"/>
    <property type="evidence" value="ECO:0007669"/>
    <property type="project" value="UniProtKB-EC"/>
</dbReference>
<dbReference type="PROSITE" id="PS00647">
    <property type="entry name" value="THYMID_PHOSPHORYLASE"/>
    <property type="match status" value="1"/>
</dbReference>
<dbReference type="Gene3D" id="3.90.1170.30">
    <property type="entry name" value="Pyrimidine nucleoside phosphorylase-like, C-terminal domain"/>
    <property type="match status" value="1"/>
</dbReference>
<evidence type="ECO:0000256" key="1">
    <source>
        <dbReference type="ARBA" id="ARBA00006915"/>
    </source>
</evidence>